<evidence type="ECO:0000256" key="1">
    <source>
        <dbReference type="ARBA" id="ARBA00022448"/>
    </source>
</evidence>
<keyword evidence="2" id="KW-0547">Nucleotide-binding</keyword>
<dbReference type="InterPro" id="IPR027417">
    <property type="entry name" value="P-loop_NTPase"/>
</dbReference>
<dbReference type="InterPro" id="IPR003439">
    <property type="entry name" value="ABC_transporter-like_ATP-bd"/>
</dbReference>
<dbReference type="PANTHER" id="PTHR43423:SF1">
    <property type="entry name" value="ABC TRANSPORTER I FAMILY MEMBER 17"/>
    <property type="match status" value="1"/>
</dbReference>
<accession>A0A7Y9JS95</accession>
<keyword evidence="4" id="KW-1278">Translocase</keyword>
<evidence type="ECO:0000256" key="2">
    <source>
        <dbReference type="ARBA" id="ARBA00022741"/>
    </source>
</evidence>
<dbReference type="InterPro" id="IPR005670">
    <property type="entry name" value="PstB-like"/>
</dbReference>
<organism evidence="6 7">
    <name type="scientific">Nocardioides marinisabuli</name>
    <dbReference type="NCBI Taxonomy" id="419476"/>
    <lineage>
        <taxon>Bacteria</taxon>
        <taxon>Bacillati</taxon>
        <taxon>Actinomycetota</taxon>
        <taxon>Actinomycetes</taxon>
        <taxon>Propionibacteriales</taxon>
        <taxon>Nocardioidaceae</taxon>
        <taxon>Nocardioides</taxon>
    </lineage>
</organism>
<dbReference type="NCBIfam" id="TIGR00972">
    <property type="entry name" value="3a0107s01c2"/>
    <property type="match status" value="1"/>
</dbReference>
<evidence type="ECO:0000256" key="4">
    <source>
        <dbReference type="ARBA" id="ARBA00022967"/>
    </source>
</evidence>
<feature type="domain" description="ABC transporter" evidence="5">
    <location>
        <begin position="31"/>
        <end position="271"/>
    </location>
</feature>
<dbReference type="GO" id="GO:0016887">
    <property type="term" value="F:ATP hydrolysis activity"/>
    <property type="evidence" value="ECO:0007669"/>
    <property type="project" value="InterPro"/>
</dbReference>
<evidence type="ECO:0000259" key="5">
    <source>
        <dbReference type="PROSITE" id="PS50893"/>
    </source>
</evidence>
<protein>
    <submittedName>
        <fullName evidence="6">Phosphate transport system ATP-binding protein</fullName>
    </submittedName>
</protein>
<keyword evidence="1" id="KW-0813">Transport</keyword>
<dbReference type="EMBL" id="JACCBE010000001">
    <property type="protein sequence ID" value="NYD57519.1"/>
    <property type="molecule type" value="Genomic_DNA"/>
</dbReference>
<comment type="caution">
    <text evidence="6">The sequence shown here is derived from an EMBL/GenBank/DDBJ whole genome shotgun (WGS) entry which is preliminary data.</text>
</comment>
<proteinExistence type="predicted"/>
<dbReference type="GO" id="GO:0005524">
    <property type="term" value="F:ATP binding"/>
    <property type="evidence" value="ECO:0007669"/>
    <property type="project" value="UniProtKB-KW"/>
</dbReference>
<dbReference type="PROSITE" id="PS00211">
    <property type="entry name" value="ABC_TRANSPORTER_1"/>
    <property type="match status" value="1"/>
</dbReference>
<keyword evidence="3 6" id="KW-0067">ATP-binding</keyword>
<dbReference type="PANTHER" id="PTHR43423">
    <property type="entry name" value="ABC TRANSPORTER I FAMILY MEMBER 17"/>
    <property type="match status" value="1"/>
</dbReference>
<dbReference type="Gene3D" id="3.40.50.300">
    <property type="entry name" value="P-loop containing nucleotide triphosphate hydrolases"/>
    <property type="match status" value="1"/>
</dbReference>
<dbReference type="InterPro" id="IPR003593">
    <property type="entry name" value="AAA+_ATPase"/>
</dbReference>
<dbReference type="Pfam" id="PF00005">
    <property type="entry name" value="ABC_tran"/>
    <property type="match status" value="1"/>
</dbReference>
<evidence type="ECO:0000313" key="6">
    <source>
        <dbReference type="EMBL" id="NYD57519.1"/>
    </source>
</evidence>
<keyword evidence="7" id="KW-1185">Reference proteome</keyword>
<gene>
    <name evidence="6" type="ORF">BKA08_001757</name>
</gene>
<dbReference type="GO" id="GO:0005315">
    <property type="term" value="F:phosphate transmembrane transporter activity"/>
    <property type="evidence" value="ECO:0007669"/>
    <property type="project" value="InterPro"/>
</dbReference>
<dbReference type="RefSeq" id="WP_370463655.1">
    <property type="nucleotide sequence ID" value="NZ_CP059163.1"/>
</dbReference>
<evidence type="ECO:0000313" key="7">
    <source>
        <dbReference type="Proteomes" id="UP000516957"/>
    </source>
</evidence>
<dbReference type="AlphaFoldDB" id="A0A7Y9JS95"/>
<dbReference type="PROSITE" id="PS50893">
    <property type="entry name" value="ABC_TRANSPORTER_2"/>
    <property type="match status" value="1"/>
</dbReference>
<dbReference type="InterPro" id="IPR017871">
    <property type="entry name" value="ABC_transporter-like_CS"/>
</dbReference>
<dbReference type="GO" id="GO:0016020">
    <property type="term" value="C:membrane"/>
    <property type="evidence" value="ECO:0007669"/>
    <property type="project" value="InterPro"/>
</dbReference>
<dbReference type="GO" id="GO:0035435">
    <property type="term" value="P:phosphate ion transmembrane transport"/>
    <property type="evidence" value="ECO:0007669"/>
    <property type="project" value="InterPro"/>
</dbReference>
<name>A0A7Y9JS95_9ACTN</name>
<sequence length="286" mass="31381">MDPASPEPQTGSLADVGRDRAVASVPAKSVIETRDLNVFYGDFHAVHDVDLAFGQNEITALIGPSGCGKSTVLRCLNRMNDLVANARVTGEVSYHGQNIYGPGVDPIAVRTHIGMVFQKPNPFPKSIYDNIAYGPRVTGMKVESMDDLVEEALRGAALWDEVKDKLKQSAYGLSGGQQQRLCIARTIATKPDLILMDEPCSALDPIATSRIEDLMMELRQTFTIIVVTHNMQQAARVSDRTAFFTARPDETTGNRTGLLVEFDDTNRIFTNPADKRTEDYISGRFG</sequence>
<reference evidence="6 7" key="1">
    <citation type="submission" date="2020-07" db="EMBL/GenBank/DDBJ databases">
        <title>Sequencing the genomes of 1000 actinobacteria strains.</title>
        <authorList>
            <person name="Klenk H.-P."/>
        </authorList>
    </citation>
    <scope>NUCLEOTIDE SEQUENCE [LARGE SCALE GENOMIC DNA]</scope>
    <source>
        <strain evidence="6 7">DSM 18965</strain>
    </source>
</reference>
<dbReference type="SMART" id="SM00382">
    <property type="entry name" value="AAA"/>
    <property type="match status" value="1"/>
</dbReference>
<evidence type="ECO:0000256" key="3">
    <source>
        <dbReference type="ARBA" id="ARBA00022840"/>
    </source>
</evidence>
<dbReference type="Proteomes" id="UP000516957">
    <property type="component" value="Unassembled WGS sequence"/>
</dbReference>
<dbReference type="SUPFAM" id="SSF52540">
    <property type="entry name" value="P-loop containing nucleoside triphosphate hydrolases"/>
    <property type="match status" value="1"/>
</dbReference>
<dbReference type="CDD" id="cd03260">
    <property type="entry name" value="ABC_PstB_phosphate_transporter"/>
    <property type="match status" value="1"/>
</dbReference>